<proteinExistence type="predicted"/>
<dbReference type="EMBL" id="JAQQWE010000001">
    <property type="protein sequence ID" value="KAK7968014.1"/>
    <property type="molecule type" value="Genomic_DNA"/>
</dbReference>
<dbReference type="Proteomes" id="UP001391051">
    <property type="component" value="Unassembled WGS sequence"/>
</dbReference>
<feature type="transmembrane region" description="Helical" evidence="2">
    <location>
        <begin position="304"/>
        <end position="324"/>
    </location>
</feature>
<protein>
    <submittedName>
        <fullName evidence="3">Uncharacterized protein</fullName>
    </submittedName>
</protein>
<feature type="transmembrane region" description="Helical" evidence="2">
    <location>
        <begin position="114"/>
        <end position="133"/>
    </location>
</feature>
<feature type="region of interest" description="Disordered" evidence="1">
    <location>
        <begin position="524"/>
        <end position="591"/>
    </location>
</feature>
<feature type="region of interest" description="Disordered" evidence="1">
    <location>
        <begin position="619"/>
        <end position="709"/>
    </location>
</feature>
<dbReference type="RefSeq" id="XP_066707406.1">
    <property type="nucleotide sequence ID" value="XM_066838513.1"/>
</dbReference>
<feature type="compositionally biased region" description="Polar residues" evidence="1">
    <location>
        <begin position="665"/>
        <end position="685"/>
    </location>
</feature>
<feature type="compositionally biased region" description="Polar residues" evidence="1">
    <location>
        <begin position="455"/>
        <end position="477"/>
    </location>
</feature>
<keyword evidence="2" id="KW-0812">Transmembrane</keyword>
<feature type="compositionally biased region" description="Low complexity" evidence="1">
    <location>
        <begin position="436"/>
        <end position="448"/>
    </location>
</feature>
<sequence>MSPVFPASLSVTPIASREALNTLTTTATNSTPPDTLPPWQVICAWPVSGQYGPGSRYLYYALVAACILARKSEWLRNACLAAGLLFPAIAAFHGIVLAAMHIDAEQGAVDMDVYGAFQLCTIGILAAPVTVRWSKTYFYDPARNLIFLWTGLILAGLLSLTVEFYRLELVDCRDQAGNAISPSLNQPFPYEAIACSNIPCSVDDGPSSSLRQGSTNEIFLVPAPQRLTFGAATLLAAACCIPAILSMVSMWNKILEINWKRRFGPGNGKSLFGAQPPRPDEEVIEGTNGATVGKMKNVNDIIRSFLSVVQIPVFVGAVLSIMVVGELNFWSESVNYQTEPVSSIGQWAPIVGTVLAALGSLYVLGMNPPPPPQPPPAPAGDPSVSEGGSVHHCDHCSLRHGGLNNEPRTSSRLDEAHVDSPPRNSRDSHRGRALVHDSPAPHAADPSPEMVDLGRTTSPTPHSATQTTNLQRITSNHDAGAASASEESGVGIGRSVSASAPAPSDAGGRRKVAQMIGDLGRYMGTPAPDLFDDSEFKRGPAQDWPEIPGEATRNPDLGQIRSQYNQPRDSDTEDNVVSPPPPLGEGRVRGPRASPAAWWRLGAMMQWAVPSSAAPEAPGVAARANTLPVVRTPKDDSPPQSPTTRDVQPPRRRDTLEVPSPTRLHATSWSVPPTDTAANTVTSTEAAVANRDPSPPTIVISPDPESVSLQPSAIITTAAPDSASECAQPERDPSG</sequence>
<organism evidence="3 4">
    <name type="scientific">Apiospora aurea</name>
    <dbReference type="NCBI Taxonomy" id="335848"/>
    <lineage>
        <taxon>Eukaryota</taxon>
        <taxon>Fungi</taxon>
        <taxon>Dikarya</taxon>
        <taxon>Ascomycota</taxon>
        <taxon>Pezizomycotina</taxon>
        <taxon>Sordariomycetes</taxon>
        <taxon>Xylariomycetidae</taxon>
        <taxon>Amphisphaeriales</taxon>
        <taxon>Apiosporaceae</taxon>
        <taxon>Apiospora</taxon>
    </lineage>
</organism>
<evidence type="ECO:0000256" key="1">
    <source>
        <dbReference type="SAM" id="MobiDB-lite"/>
    </source>
</evidence>
<feature type="transmembrane region" description="Helical" evidence="2">
    <location>
        <begin position="145"/>
        <end position="165"/>
    </location>
</feature>
<feature type="region of interest" description="Disordered" evidence="1">
    <location>
        <begin position="367"/>
        <end position="510"/>
    </location>
</feature>
<feature type="region of interest" description="Disordered" evidence="1">
    <location>
        <begin position="716"/>
        <end position="735"/>
    </location>
</feature>
<gene>
    <name evidence="3" type="ORF">PG986_002291</name>
</gene>
<feature type="transmembrane region" description="Helical" evidence="2">
    <location>
        <begin position="78"/>
        <end position="102"/>
    </location>
</feature>
<keyword evidence="2" id="KW-1133">Transmembrane helix</keyword>
<keyword evidence="4" id="KW-1185">Reference proteome</keyword>
<reference evidence="3 4" key="1">
    <citation type="submission" date="2023-01" db="EMBL/GenBank/DDBJ databases">
        <title>Analysis of 21 Apiospora genomes using comparative genomics revels a genus with tremendous synthesis potential of carbohydrate active enzymes and secondary metabolites.</title>
        <authorList>
            <person name="Sorensen T."/>
        </authorList>
    </citation>
    <scope>NUCLEOTIDE SEQUENCE [LARGE SCALE GENOMIC DNA]</scope>
    <source>
        <strain evidence="3 4">CBS 24483</strain>
    </source>
</reference>
<feature type="compositionally biased region" description="Low complexity" evidence="1">
    <location>
        <begin position="479"/>
        <end position="506"/>
    </location>
</feature>
<name>A0ABR1QZG2_9PEZI</name>
<dbReference type="GeneID" id="92071575"/>
<feature type="transmembrane region" description="Helical" evidence="2">
    <location>
        <begin position="229"/>
        <end position="252"/>
    </location>
</feature>
<keyword evidence="2" id="KW-0472">Membrane</keyword>
<accession>A0ABR1QZG2</accession>
<feature type="compositionally biased region" description="Basic and acidic residues" evidence="1">
    <location>
        <begin position="409"/>
        <end position="430"/>
    </location>
</feature>
<feature type="compositionally biased region" description="Pro residues" evidence="1">
    <location>
        <begin position="367"/>
        <end position="379"/>
    </location>
</feature>
<evidence type="ECO:0000313" key="4">
    <source>
        <dbReference type="Proteomes" id="UP001391051"/>
    </source>
</evidence>
<evidence type="ECO:0000313" key="3">
    <source>
        <dbReference type="EMBL" id="KAK7968014.1"/>
    </source>
</evidence>
<comment type="caution">
    <text evidence="3">The sequence shown here is derived from an EMBL/GenBank/DDBJ whole genome shotgun (WGS) entry which is preliminary data.</text>
</comment>
<evidence type="ECO:0000256" key="2">
    <source>
        <dbReference type="SAM" id="Phobius"/>
    </source>
</evidence>